<evidence type="ECO:0000313" key="4">
    <source>
        <dbReference type="Proteomes" id="UP000283077"/>
    </source>
</evidence>
<evidence type="ECO:0000313" key="3">
    <source>
        <dbReference type="EMBL" id="RVU41106.1"/>
    </source>
</evidence>
<dbReference type="PANTHER" id="PTHR40547:SF1">
    <property type="entry name" value="SLL0298 PROTEIN"/>
    <property type="match status" value="1"/>
</dbReference>
<reference evidence="3 4" key="1">
    <citation type="submission" date="2019-01" db="EMBL/GenBank/DDBJ databases">
        <authorList>
            <person name="Chen W.-M."/>
        </authorList>
    </citation>
    <scope>NUCLEOTIDE SEQUENCE [LARGE SCALE GENOMIC DNA]</scope>
    <source>
        <strain evidence="3 4">KYPC3</strain>
    </source>
</reference>
<organism evidence="3 4">
    <name type="scientific">Rheinheimera riviphila</name>
    <dbReference type="NCBI Taxonomy" id="1834037"/>
    <lineage>
        <taxon>Bacteria</taxon>
        <taxon>Pseudomonadati</taxon>
        <taxon>Pseudomonadota</taxon>
        <taxon>Gammaproteobacteria</taxon>
        <taxon>Chromatiales</taxon>
        <taxon>Chromatiaceae</taxon>
        <taxon>Rheinheimera</taxon>
    </lineage>
</organism>
<accession>A0A437R2T4</accession>
<feature type="transmembrane region" description="Helical" evidence="1">
    <location>
        <begin position="125"/>
        <end position="155"/>
    </location>
</feature>
<dbReference type="OrthoDB" id="9786029at2"/>
<keyword evidence="1" id="KW-0472">Membrane</keyword>
<dbReference type="Pfam" id="PF09835">
    <property type="entry name" value="DUF2062"/>
    <property type="match status" value="1"/>
</dbReference>
<proteinExistence type="predicted"/>
<feature type="transmembrane region" description="Helical" evidence="1">
    <location>
        <begin position="81"/>
        <end position="105"/>
    </location>
</feature>
<feature type="transmembrane region" description="Helical" evidence="1">
    <location>
        <begin position="45"/>
        <end position="69"/>
    </location>
</feature>
<comment type="caution">
    <text evidence="3">The sequence shown here is derived from an EMBL/GenBank/DDBJ whole genome shotgun (WGS) entry which is preliminary data.</text>
</comment>
<dbReference type="PANTHER" id="PTHR40547">
    <property type="entry name" value="SLL0298 PROTEIN"/>
    <property type="match status" value="1"/>
</dbReference>
<feature type="domain" description="DUF2062" evidence="2">
    <location>
        <begin position="23"/>
        <end position="164"/>
    </location>
</feature>
<dbReference type="Proteomes" id="UP000283077">
    <property type="component" value="Unassembled WGS sequence"/>
</dbReference>
<evidence type="ECO:0000259" key="2">
    <source>
        <dbReference type="Pfam" id="PF09835"/>
    </source>
</evidence>
<keyword evidence="1" id="KW-1133">Transmembrane helix</keyword>
<dbReference type="RefSeq" id="WP_127697495.1">
    <property type="nucleotide sequence ID" value="NZ_SACS01000002.1"/>
</dbReference>
<sequence length="173" mass="19567">MFSAWLQRFKPDTEKLRAHKSLQMLGPALHDANLWHFNRRSARNAVAVGIFCAFLPIPFQMLVAAFLAISCRAYLPLSIALVWLNNPLTIPVIFYLCYVLGNALLNLPAQEFVFELSWSWLVKSLQTVGVPLLTGCLVAGVLSAIAGAVLMHFGWRFQVARRWKRRRLSRGQS</sequence>
<dbReference type="InterPro" id="IPR018639">
    <property type="entry name" value="DUF2062"/>
</dbReference>
<keyword evidence="1" id="KW-0812">Transmembrane</keyword>
<dbReference type="EMBL" id="SACS01000002">
    <property type="protein sequence ID" value="RVU41106.1"/>
    <property type="molecule type" value="Genomic_DNA"/>
</dbReference>
<protein>
    <submittedName>
        <fullName evidence="3">DUF2062 domain-containing protein</fullName>
    </submittedName>
</protein>
<gene>
    <name evidence="3" type="ORF">EOE67_02545</name>
</gene>
<evidence type="ECO:0000256" key="1">
    <source>
        <dbReference type="SAM" id="Phobius"/>
    </source>
</evidence>
<keyword evidence="4" id="KW-1185">Reference proteome</keyword>
<name>A0A437R2T4_9GAMM</name>
<dbReference type="AlphaFoldDB" id="A0A437R2T4"/>